<sequence length="375" mass="41560">MLFMKEHSGRNGFMIKLDNIRKTYPGSAHAAIRGLNLVINSGELCTFVGPSGCGKTTILRMINQLDIPDAGDVYVQGVKLAAADIIQVRRQIGFVMQSAALFPHRTVAQNIATVPRLLGWSKKHIQARIDELVDLMSLDRNVLPRYPHQLSGGQQGRVAIARALAADPPILLMDEPFAAIDPVVRERLQDELLLLQQRLRKTIVLVTHDINEAIRLGDRIAIFQEGGELAQFATPDHILSHPASDFVRRFIGPEPNLQRLGRIQVGQLPRHDVPLIDESLSPIASPHPPVASPLRLVLDKKRRPLNWFDPVKRRTLPVDAPLAAINTLRFAYSALLDAPGGVVVHVDTDGEYQGSISHALLQNVLEGHVDLRRYD</sequence>
<evidence type="ECO:0000256" key="1">
    <source>
        <dbReference type="ARBA" id="ARBA00005417"/>
    </source>
</evidence>
<dbReference type="PATRIC" id="fig|1006551.4.peg.4693"/>
<dbReference type="Pfam" id="PF00005">
    <property type="entry name" value="ABC_tran"/>
    <property type="match status" value="1"/>
</dbReference>
<dbReference type="AlphaFoldDB" id="A0A0H3HFZ3"/>
<dbReference type="KEGG" id="kox:KOX_23385"/>
<evidence type="ECO:0000256" key="3">
    <source>
        <dbReference type="ARBA" id="ARBA00022741"/>
    </source>
</evidence>
<comment type="similarity">
    <text evidence="1">Belongs to the ABC transporter superfamily.</text>
</comment>
<accession>A0A0H3HFZ3</accession>
<dbReference type="GO" id="GO:0005524">
    <property type="term" value="F:ATP binding"/>
    <property type="evidence" value="ECO:0007669"/>
    <property type="project" value="UniProtKB-KW"/>
</dbReference>
<name>A0A0H3HFZ3_KLEM8</name>
<dbReference type="Proteomes" id="UP000007843">
    <property type="component" value="Chromosome"/>
</dbReference>
<gene>
    <name evidence="6" type="ordered locus">KOX_23385</name>
</gene>
<evidence type="ECO:0000256" key="2">
    <source>
        <dbReference type="ARBA" id="ARBA00022448"/>
    </source>
</evidence>
<dbReference type="GO" id="GO:0015697">
    <property type="term" value="P:quaternary ammonium group transport"/>
    <property type="evidence" value="ECO:0007669"/>
    <property type="project" value="UniProtKB-ARBA"/>
</dbReference>
<dbReference type="FunFam" id="3.40.50.300:FF:000425">
    <property type="entry name" value="Probable ABC transporter, ATP-binding subunit"/>
    <property type="match status" value="1"/>
</dbReference>
<feature type="domain" description="ABC transporter" evidence="5">
    <location>
        <begin position="15"/>
        <end position="251"/>
    </location>
</feature>
<dbReference type="GO" id="GO:0016887">
    <property type="term" value="F:ATP hydrolysis activity"/>
    <property type="evidence" value="ECO:0007669"/>
    <property type="project" value="InterPro"/>
</dbReference>
<proteinExistence type="inferred from homology"/>
<dbReference type="PROSITE" id="PS50893">
    <property type="entry name" value="ABC_TRANSPORTER_2"/>
    <property type="match status" value="1"/>
</dbReference>
<dbReference type="InterPro" id="IPR003593">
    <property type="entry name" value="AAA+_ATPase"/>
</dbReference>
<evidence type="ECO:0000259" key="5">
    <source>
        <dbReference type="PROSITE" id="PS50893"/>
    </source>
</evidence>
<keyword evidence="4 6" id="KW-0067">ATP-binding</keyword>
<dbReference type="SMART" id="SM00382">
    <property type="entry name" value="AAA"/>
    <property type="match status" value="1"/>
</dbReference>
<dbReference type="InterPro" id="IPR027417">
    <property type="entry name" value="P-loop_NTPase"/>
</dbReference>
<dbReference type="PANTHER" id="PTHR43117:SF4">
    <property type="entry name" value="OSMOPROTECTANT IMPORT ATP-BINDING PROTEIN OSMV"/>
    <property type="match status" value="1"/>
</dbReference>
<evidence type="ECO:0000313" key="6">
    <source>
        <dbReference type="EMBL" id="AEX06393.1"/>
    </source>
</evidence>
<keyword evidence="3" id="KW-0547">Nucleotide-binding</keyword>
<protein>
    <submittedName>
        <fullName evidence="6">Quaternary amine uptake ABC transporter (QAT) family, ATP-binding protein</fullName>
    </submittedName>
</protein>
<dbReference type="HOGENOM" id="CLU_000604_2_2_6"/>
<organism evidence="6 7">
    <name type="scientific">Klebsiella michiganensis (strain ATCC 8724 / DSM 4798 / JCM 20051 / NBRC 3318 / NRRL B-199 / KCTC 1686 / BUCSAV 143 / CCM 1901)</name>
    <dbReference type="NCBI Taxonomy" id="1006551"/>
    <lineage>
        <taxon>Bacteria</taxon>
        <taxon>Pseudomonadati</taxon>
        <taxon>Pseudomonadota</taxon>
        <taxon>Gammaproteobacteria</taxon>
        <taxon>Enterobacterales</taxon>
        <taxon>Enterobacteriaceae</taxon>
        <taxon>Klebsiella/Raoultella group</taxon>
        <taxon>Klebsiella</taxon>
    </lineage>
</organism>
<dbReference type="EMBL" id="CP003218">
    <property type="protein sequence ID" value="AEX06393.1"/>
    <property type="molecule type" value="Genomic_DNA"/>
</dbReference>
<dbReference type="Gene3D" id="3.40.50.300">
    <property type="entry name" value="P-loop containing nucleotide triphosphate hydrolases"/>
    <property type="match status" value="1"/>
</dbReference>
<evidence type="ECO:0000256" key="4">
    <source>
        <dbReference type="ARBA" id="ARBA00022840"/>
    </source>
</evidence>
<dbReference type="PANTHER" id="PTHR43117">
    <property type="entry name" value="OSMOPROTECTANT IMPORT ATP-BINDING PROTEIN OSMV"/>
    <property type="match status" value="1"/>
</dbReference>
<evidence type="ECO:0000313" key="7">
    <source>
        <dbReference type="Proteomes" id="UP000007843"/>
    </source>
</evidence>
<dbReference type="SUPFAM" id="SSF52540">
    <property type="entry name" value="P-loop containing nucleoside triphosphate hydrolases"/>
    <property type="match status" value="1"/>
</dbReference>
<keyword evidence="2" id="KW-0813">Transport</keyword>
<dbReference type="InterPro" id="IPR003439">
    <property type="entry name" value="ABC_transporter-like_ATP-bd"/>
</dbReference>
<reference evidence="6 7" key="1">
    <citation type="journal article" date="2012" name="J. Bacteriol.">
        <title>Complete genome sequence of Klebsiella oxytoca KCTC 1686, used in production of 2,3-butanediol.</title>
        <authorList>
            <person name="Shin S.H."/>
            <person name="Kim S."/>
            <person name="Kim J.Y."/>
            <person name="Lee S."/>
            <person name="Um Y."/>
            <person name="Oh M.K."/>
            <person name="Kim Y.R."/>
            <person name="Lee J."/>
            <person name="Yang K.S."/>
        </authorList>
    </citation>
    <scope>NUCLEOTIDE SEQUENCE [LARGE SCALE GENOMIC DNA]</scope>
    <source>
        <strain evidence="7">ATCC 8724 / DSM 4798 / JCM 20051 / NBRC 3318 / NRRL B-199 / KCTC 1686</strain>
    </source>
</reference>